<dbReference type="PANTHER" id="PTHR24113">
    <property type="entry name" value="RAN GTPASE-ACTIVATING PROTEIN 1"/>
    <property type="match status" value="1"/>
</dbReference>
<evidence type="ECO:0000256" key="4">
    <source>
        <dbReference type="ARBA" id="ARBA00022737"/>
    </source>
</evidence>
<protein>
    <submittedName>
        <fullName evidence="5">Uncharacterized protein</fullName>
    </submittedName>
</protein>
<dbReference type="Proteomes" id="UP001190700">
    <property type="component" value="Unassembled WGS sequence"/>
</dbReference>
<sequence>MFLNQFPALPYGTLMGHGDDESGMESAEEMAVALTLGEHDVRAVNWIGSPGALVLSKLLACNGSLNELSVRENGIGDEGAKALAIALTPNAEGVFNGSLNTLDLDVNGIGPEGAKALAVALTPNEQGVFNGSLNTLNLADNQLCGVDEFGRGTYDASGIKALADALAFNGSLNTLDLRINDIGDEGAKALAVALTPNAEGVFNTSLNTLDLTDNRIGTEGAKALAVALTPNAEGVFNTSLNTLNLTNNEIGPEGAKALAVALTPNAEGVFNGSLNTLNLWGNKIGPEGAKALAAALTPNEEGVFNGSLNTLDVCNNDITGEAALQLAEAVLKHPCMKEFNRIMMQDIRDDKVQELDLNHSYIEDPGVLVLSKLLVFNTSLNTLDLYYNNLGDEGAKALAVALTPNAEGVFNTSLNTLNLRSNAIGPEGAKALAVALTPNAEGVFNTSLNTLDLSSKHFPTFCCLLQLIEPSHRHQAYAEDHHAAAFLP</sequence>
<dbReference type="EMBL" id="LGRX02001041">
    <property type="protein sequence ID" value="KAK3287025.1"/>
    <property type="molecule type" value="Genomic_DNA"/>
</dbReference>
<organism evidence="5 6">
    <name type="scientific">Cymbomonas tetramitiformis</name>
    <dbReference type="NCBI Taxonomy" id="36881"/>
    <lineage>
        <taxon>Eukaryota</taxon>
        <taxon>Viridiplantae</taxon>
        <taxon>Chlorophyta</taxon>
        <taxon>Pyramimonadophyceae</taxon>
        <taxon>Pyramimonadales</taxon>
        <taxon>Pyramimonadaceae</taxon>
        <taxon>Cymbomonas</taxon>
    </lineage>
</organism>
<dbReference type="InterPro" id="IPR001611">
    <property type="entry name" value="Leu-rich_rpt"/>
</dbReference>
<keyword evidence="2" id="KW-0343">GTPase activation</keyword>
<evidence type="ECO:0000256" key="1">
    <source>
        <dbReference type="ARBA" id="ARBA00004430"/>
    </source>
</evidence>
<dbReference type="GO" id="GO:0006913">
    <property type="term" value="P:nucleocytoplasmic transport"/>
    <property type="evidence" value="ECO:0007669"/>
    <property type="project" value="TreeGrafter"/>
</dbReference>
<name>A0AAE0GZD2_9CHLO</name>
<accession>A0AAE0GZD2</accession>
<keyword evidence="6" id="KW-1185">Reference proteome</keyword>
<dbReference type="Gene3D" id="3.80.10.10">
    <property type="entry name" value="Ribonuclease Inhibitor"/>
    <property type="match status" value="4"/>
</dbReference>
<dbReference type="AlphaFoldDB" id="A0AAE0GZD2"/>
<evidence type="ECO:0000313" key="6">
    <source>
        <dbReference type="Proteomes" id="UP001190700"/>
    </source>
</evidence>
<keyword evidence="3" id="KW-0433">Leucine-rich repeat</keyword>
<evidence type="ECO:0000256" key="2">
    <source>
        <dbReference type="ARBA" id="ARBA00022468"/>
    </source>
</evidence>
<dbReference type="InterPro" id="IPR027038">
    <property type="entry name" value="RanGap"/>
</dbReference>
<dbReference type="PANTHER" id="PTHR24113:SF12">
    <property type="entry name" value="RAN GTPASE-ACTIVATING PROTEIN 1"/>
    <property type="match status" value="1"/>
</dbReference>
<comment type="caution">
    <text evidence="5">The sequence shown here is derived from an EMBL/GenBank/DDBJ whole genome shotgun (WGS) entry which is preliminary data.</text>
</comment>
<dbReference type="SUPFAM" id="SSF52047">
    <property type="entry name" value="RNI-like"/>
    <property type="match status" value="1"/>
</dbReference>
<dbReference type="InterPro" id="IPR032675">
    <property type="entry name" value="LRR_dom_sf"/>
</dbReference>
<comment type="subcellular location">
    <subcellularLocation>
        <location evidence="1">Cytoplasm</location>
        <location evidence="1">Cytoskeleton</location>
        <location evidence="1">Cilium axoneme</location>
    </subcellularLocation>
</comment>
<reference evidence="5 6" key="1">
    <citation type="journal article" date="2015" name="Genome Biol. Evol.">
        <title>Comparative Genomics of a Bacterivorous Green Alga Reveals Evolutionary Causalities and Consequences of Phago-Mixotrophic Mode of Nutrition.</title>
        <authorList>
            <person name="Burns J.A."/>
            <person name="Paasch A."/>
            <person name="Narechania A."/>
            <person name="Kim E."/>
        </authorList>
    </citation>
    <scope>NUCLEOTIDE SEQUENCE [LARGE SCALE GENOMIC DNA]</scope>
    <source>
        <strain evidence="5 6">PLY_AMNH</strain>
    </source>
</reference>
<dbReference type="GO" id="GO:0048471">
    <property type="term" value="C:perinuclear region of cytoplasm"/>
    <property type="evidence" value="ECO:0007669"/>
    <property type="project" value="TreeGrafter"/>
</dbReference>
<dbReference type="GO" id="GO:0005634">
    <property type="term" value="C:nucleus"/>
    <property type="evidence" value="ECO:0007669"/>
    <property type="project" value="TreeGrafter"/>
</dbReference>
<dbReference type="Pfam" id="PF13516">
    <property type="entry name" value="LRR_6"/>
    <property type="match status" value="8"/>
</dbReference>
<gene>
    <name evidence="5" type="ORF">CYMTET_5435</name>
</gene>
<dbReference type="SMART" id="SM00368">
    <property type="entry name" value="LRR_RI"/>
    <property type="match status" value="11"/>
</dbReference>
<evidence type="ECO:0000313" key="5">
    <source>
        <dbReference type="EMBL" id="KAK3287025.1"/>
    </source>
</evidence>
<dbReference type="GO" id="GO:0005930">
    <property type="term" value="C:axoneme"/>
    <property type="evidence" value="ECO:0007669"/>
    <property type="project" value="UniProtKB-SubCell"/>
</dbReference>
<proteinExistence type="predicted"/>
<keyword evidence="4" id="KW-0677">Repeat</keyword>
<evidence type="ECO:0000256" key="3">
    <source>
        <dbReference type="ARBA" id="ARBA00022614"/>
    </source>
</evidence>
<dbReference type="GO" id="GO:0031267">
    <property type="term" value="F:small GTPase binding"/>
    <property type="evidence" value="ECO:0007669"/>
    <property type="project" value="TreeGrafter"/>
</dbReference>
<dbReference type="GO" id="GO:0005829">
    <property type="term" value="C:cytosol"/>
    <property type="evidence" value="ECO:0007669"/>
    <property type="project" value="TreeGrafter"/>
</dbReference>
<dbReference type="GO" id="GO:0005096">
    <property type="term" value="F:GTPase activator activity"/>
    <property type="evidence" value="ECO:0007669"/>
    <property type="project" value="UniProtKB-KW"/>
</dbReference>